<protein>
    <recommendedName>
        <fullName evidence="5">DNL-type domain-containing protein</fullName>
    </recommendedName>
</protein>
<dbReference type="InterPro" id="IPR007853">
    <property type="entry name" value="Znf_DNL-typ"/>
</dbReference>
<organism evidence="6">
    <name type="scientific">Dunaliella tertiolecta</name>
    <name type="common">Green alga</name>
    <dbReference type="NCBI Taxonomy" id="3047"/>
    <lineage>
        <taxon>Eukaryota</taxon>
        <taxon>Viridiplantae</taxon>
        <taxon>Chlorophyta</taxon>
        <taxon>core chlorophytes</taxon>
        <taxon>Chlorophyceae</taxon>
        <taxon>CS clade</taxon>
        <taxon>Chlamydomonadales</taxon>
        <taxon>Dunaliellaceae</taxon>
        <taxon>Dunaliella</taxon>
    </lineage>
</organism>
<dbReference type="PROSITE" id="PS51501">
    <property type="entry name" value="ZF_DNL"/>
    <property type="match status" value="1"/>
</dbReference>
<evidence type="ECO:0000256" key="4">
    <source>
        <dbReference type="PROSITE-ProRule" id="PRU00834"/>
    </source>
</evidence>
<dbReference type="GO" id="GO:0050821">
    <property type="term" value="P:protein stabilization"/>
    <property type="evidence" value="ECO:0007669"/>
    <property type="project" value="TreeGrafter"/>
</dbReference>
<dbReference type="PANTHER" id="PTHR20922">
    <property type="entry name" value="DNL-TYPE ZINC FINGER PROTEIN"/>
    <property type="match status" value="1"/>
</dbReference>
<sequence>MRCSVKPARPACAPSRAALSPVATQRVNLRRFPTCSAASQDPAFYSTRILPSNTTWLLSFVQDRFYSVHGSDFVIKRGEESEEQARPCRGKSRRMLAPQRPCDKHADMVHKAVWQAPPIQLMLEGGVVDVDVDLDGLMETYKEEEVPSAPATTCTGIVSVTPASNEDESTADGQEGIYVTGSASPRRTKVVGFTCLKCGARNHKAVNPKSYLSGTLVCQCGKCSRKHIVTDHLKLFSLYKLDGSMRKASKGPESEVRLSEDDIPASMRNVDFSVLEQSVNELN</sequence>
<feature type="domain" description="DNL-type" evidence="5">
    <location>
        <begin position="184"/>
        <end position="283"/>
    </location>
</feature>
<keyword evidence="1" id="KW-0479">Metal-binding</keyword>
<evidence type="ECO:0000313" key="6">
    <source>
        <dbReference type="EMBL" id="CAE0507496.1"/>
    </source>
</evidence>
<dbReference type="GO" id="GO:0008270">
    <property type="term" value="F:zinc ion binding"/>
    <property type="evidence" value="ECO:0007669"/>
    <property type="project" value="UniProtKB-KW"/>
</dbReference>
<dbReference type="GO" id="GO:0006457">
    <property type="term" value="P:protein folding"/>
    <property type="evidence" value="ECO:0007669"/>
    <property type="project" value="TreeGrafter"/>
</dbReference>
<evidence type="ECO:0000259" key="5">
    <source>
        <dbReference type="PROSITE" id="PS51501"/>
    </source>
</evidence>
<keyword evidence="3" id="KW-0862">Zinc</keyword>
<dbReference type="GO" id="GO:0005739">
    <property type="term" value="C:mitochondrion"/>
    <property type="evidence" value="ECO:0007669"/>
    <property type="project" value="TreeGrafter"/>
</dbReference>
<reference evidence="6" key="1">
    <citation type="submission" date="2021-01" db="EMBL/GenBank/DDBJ databases">
        <authorList>
            <person name="Corre E."/>
            <person name="Pelletier E."/>
            <person name="Niang G."/>
            <person name="Scheremetjew M."/>
            <person name="Finn R."/>
            <person name="Kale V."/>
            <person name="Holt S."/>
            <person name="Cochrane G."/>
            <person name="Meng A."/>
            <person name="Brown T."/>
            <person name="Cohen L."/>
        </authorList>
    </citation>
    <scope>NUCLEOTIDE SEQUENCE</scope>
    <source>
        <strain evidence="6">CCMP1320</strain>
    </source>
</reference>
<dbReference type="GO" id="GO:0030150">
    <property type="term" value="P:protein import into mitochondrial matrix"/>
    <property type="evidence" value="ECO:0007669"/>
    <property type="project" value="TreeGrafter"/>
</dbReference>
<dbReference type="Pfam" id="PF05180">
    <property type="entry name" value="zf-DNL"/>
    <property type="match status" value="1"/>
</dbReference>
<evidence type="ECO:0000256" key="3">
    <source>
        <dbReference type="ARBA" id="ARBA00022833"/>
    </source>
</evidence>
<evidence type="ECO:0000256" key="1">
    <source>
        <dbReference type="ARBA" id="ARBA00022723"/>
    </source>
</evidence>
<evidence type="ECO:0000256" key="2">
    <source>
        <dbReference type="ARBA" id="ARBA00022771"/>
    </source>
</evidence>
<dbReference type="EMBL" id="HBIP01037354">
    <property type="protein sequence ID" value="CAE0507496.1"/>
    <property type="molecule type" value="Transcribed_RNA"/>
</dbReference>
<dbReference type="AlphaFoldDB" id="A0A7S3RAK1"/>
<gene>
    <name evidence="6" type="ORF">DTER00134_LOCUS22573</name>
</gene>
<dbReference type="GO" id="GO:0051087">
    <property type="term" value="F:protein-folding chaperone binding"/>
    <property type="evidence" value="ECO:0007669"/>
    <property type="project" value="TreeGrafter"/>
</dbReference>
<accession>A0A7S3RAK1</accession>
<dbReference type="InterPro" id="IPR024158">
    <property type="entry name" value="Mt_import_TIM15"/>
</dbReference>
<keyword evidence="2 4" id="KW-0863">Zinc-finger</keyword>
<dbReference type="PANTHER" id="PTHR20922:SF13">
    <property type="entry name" value="DNL-TYPE ZINC FINGER PROTEIN"/>
    <property type="match status" value="1"/>
</dbReference>
<name>A0A7S3RAK1_DUNTE</name>
<proteinExistence type="predicted"/>